<protein>
    <submittedName>
        <fullName evidence="1">Uncharacterized protein</fullName>
    </submittedName>
</protein>
<gene>
    <name evidence="1" type="ORF">g.20467</name>
</gene>
<sequence>MMLNLFHTSLLQLAPHLQRHDHLLSRICSGHHGAVVPNTTQEMAQLLLQKKKKSVQPCTQLHVDTMVERRSLGWEYSASATGLRVCERGSKHTCVQFVSNTDACSPVLWVTGMGDGSVGFQGHEQRVETLVKLLRGWKPSITAESASQALLSSFLWIYHGYRVYKLPKQTEIRAQSCQTLLQYFLMEGIKSSTNECVSVETYCEGVSK</sequence>
<accession>A0A146MDA4</accession>
<organism evidence="1">
    <name type="scientific">Lygus hesperus</name>
    <name type="common">Western plant bug</name>
    <dbReference type="NCBI Taxonomy" id="30085"/>
    <lineage>
        <taxon>Eukaryota</taxon>
        <taxon>Metazoa</taxon>
        <taxon>Ecdysozoa</taxon>
        <taxon>Arthropoda</taxon>
        <taxon>Hexapoda</taxon>
        <taxon>Insecta</taxon>
        <taxon>Pterygota</taxon>
        <taxon>Neoptera</taxon>
        <taxon>Paraneoptera</taxon>
        <taxon>Hemiptera</taxon>
        <taxon>Heteroptera</taxon>
        <taxon>Panheteroptera</taxon>
        <taxon>Cimicomorpha</taxon>
        <taxon>Miridae</taxon>
        <taxon>Mirini</taxon>
        <taxon>Lygus</taxon>
    </lineage>
</organism>
<dbReference type="EMBL" id="GDHC01001434">
    <property type="protein sequence ID" value="JAQ17195.1"/>
    <property type="molecule type" value="Transcribed_RNA"/>
</dbReference>
<reference evidence="1" key="1">
    <citation type="journal article" date="2016" name="Gigascience">
        <title>De novo construction of an expanded transcriptome assembly for the western tarnished plant bug, Lygus hesperus.</title>
        <authorList>
            <person name="Tassone E.E."/>
            <person name="Geib S.M."/>
            <person name="Hall B."/>
            <person name="Fabrick J.A."/>
            <person name="Brent C.S."/>
            <person name="Hull J.J."/>
        </authorList>
    </citation>
    <scope>NUCLEOTIDE SEQUENCE</scope>
</reference>
<name>A0A146MDA4_LYGHE</name>
<dbReference type="AlphaFoldDB" id="A0A146MDA4"/>
<evidence type="ECO:0000313" key="1">
    <source>
        <dbReference type="EMBL" id="JAQ17195.1"/>
    </source>
</evidence>
<proteinExistence type="predicted"/>